<keyword evidence="1" id="KW-0472">Membrane</keyword>
<evidence type="ECO:0000313" key="3">
    <source>
        <dbReference type="Proteomes" id="UP000561726"/>
    </source>
</evidence>
<keyword evidence="1" id="KW-0812">Transmembrane</keyword>
<evidence type="ECO:0000256" key="1">
    <source>
        <dbReference type="SAM" id="Phobius"/>
    </source>
</evidence>
<protein>
    <submittedName>
        <fullName evidence="2">Uncharacterized protein</fullName>
    </submittedName>
</protein>
<organism evidence="2 3">
    <name type="scientific">Cryobacterium roopkundense</name>
    <dbReference type="NCBI Taxonomy" id="1001240"/>
    <lineage>
        <taxon>Bacteria</taxon>
        <taxon>Bacillati</taxon>
        <taxon>Actinomycetota</taxon>
        <taxon>Actinomycetes</taxon>
        <taxon>Micrococcales</taxon>
        <taxon>Microbacteriaceae</taxon>
        <taxon>Cryobacterium</taxon>
    </lineage>
</organism>
<sequence length="118" mass="12561">MTDVTETALATRRRTPAWLAVTIAVLFGLFYAYDVWEAVGNLVGLLSTVQSLDTQFSAFGWVVLIGAIIVPVVLFAGAFWLGRARAPLGQVLLYGVGLCASAALSLDVFVMGLGRLLV</sequence>
<comment type="caution">
    <text evidence="2">The sequence shown here is derived from an EMBL/GenBank/DDBJ whole genome shotgun (WGS) entry which is preliminary data.</text>
</comment>
<dbReference type="OrthoDB" id="5116782at2"/>
<reference evidence="2 3" key="1">
    <citation type="submission" date="2020-08" db="EMBL/GenBank/DDBJ databases">
        <title>Sequencing the genomes of 1000 actinobacteria strains.</title>
        <authorList>
            <person name="Klenk H.-P."/>
        </authorList>
    </citation>
    <scope>NUCLEOTIDE SEQUENCE [LARGE SCALE GENOMIC DNA]</scope>
    <source>
        <strain evidence="2 3">DSM 21065</strain>
    </source>
</reference>
<feature type="transmembrane region" description="Helical" evidence="1">
    <location>
        <begin position="56"/>
        <end position="79"/>
    </location>
</feature>
<feature type="transmembrane region" description="Helical" evidence="1">
    <location>
        <begin position="91"/>
        <end position="113"/>
    </location>
</feature>
<proteinExistence type="predicted"/>
<dbReference type="EMBL" id="JACHBQ010000001">
    <property type="protein sequence ID" value="MBB5641726.1"/>
    <property type="molecule type" value="Genomic_DNA"/>
</dbReference>
<gene>
    <name evidence="2" type="ORF">BJ997_002274</name>
</gene>
<keyword evidence="1" id="KW-1133">Transmembrane helix</keyword>
<dbReference type="Proteomes" id="UP000561726">
    <property type="component" value="Unassembled WGS sequence"/>
</dbReference>
<evidence type="ECO:0000313" key="2">
    <source>
        <dbReference type="EMBL" id="MBB5641726.1"/>
    </source>
</evidence>
<accession>A0A7W8ZWY3</accession>
<feature type="transmembrane region" description="Helical" evidence="1">
    <location>
        <begin position="17"/>
        <end position="36"/>
    </location>
</feature>
<dbReference type="AlphaFoldDB" id="A0A7W8ZWY3"/>
<dbReference type="RefSeq" id="WP_052542098.1">
    <property type="nucleotide sequence ID" value="NZ_JACHBQ010000001.1"/>
</dbReference>
<name>A0A7W8ZWY3_9MICO</name>